<protein>
    <submittedName>
        <fullName evidence="1">Uncharacterized protein</fullName>
    </submittedName>
</protein>
<organism evidence="1 2">
    <name type="scientific">Apibacter mensalis</name>
    <dbReference type="NCBI Taxonomy" id="1586267"/>
    <lineage>
        <taxon>Bacteria</taxon>
        <taxon>Pseudomonadati</taxon>
        <taxon>Bacteroidota</taxon>
        <taxon>Flavobacteriia</taxon>
        <taxon>Flavobacteriales</taxon>
        <taxon>Weeksellaceae</taxon>
        <taxon>Apibacter</taxon>
    </lineage>
</organism>
<evidence type="ECO:0000313" key="1">
    <source>
        <dbReference type="EMBL" id="CVK16431.1"/>
    </source>
</evidence>
<gene>
    <name evidence="1" type="ORF">Ga0061079_10733</name>
</gene>
<keyword evidence="2" id="KW-1185">Reference proteome</keyword>
<dbReference type="EMBL" id="FCOR01000007">
    <property type="protein sequence ID" value="CVK16431.1"/>
    <property type="molecule type" value="Genomic_DNA"/>
</dbReference>
<sequence length="58" mass="6666">MEGDLMKDGENYLDRISGDTITMIFTKNIPVSFIYYNINGLETEVVIGYTIKEDLKEN</sequence>
<name>A0A0X3APY9_9FLAO</name>
<evidence type="ECO:0000313" key="2">
    <source>
        <dbReference type="Proteomes" id="UP000182761"/>
    </source>
</evidence>
<dbReference type="Proteomes" id="UP000182761">
    <property type="component" value="Unassembled WGS sequence"/>
</dbReference>
<reference evidence="1 2" key="1">
    <citation type="submission" date="2016-01" db="EMBL/GenBank/DDBJ databases">
        <authorList>
            <person name="McClelland M."/>
            <person name="Jain A."/>
            <person name="Saraogi P."/>
            <person name="Mendelson R."/>
            <person name="Westerman R."/>
            <person name="SanMiguel P."/>
            <person name="Csonka L."/>
        </authorList>
    </citation>
    <scope>NUCLEOTIDE SEQUENCE [LARGE SCALE GENOMIC DNA]</scope>
    <source>
        <strain evidence="1 2">R-53146</strain>
    </source>
</reference>
<dbReference type="RefSeq" id="WP_156332319.1">
    <property type="nucleotide sequence ID" value="NZ_FCOR01000007.1"/>
</dbReference>
<dbReference type="AlphaFoldDB" id="A0A0X3APY9"/>
<dbReference type="OrthoDB" id="9813075at2"/>
<proteinExistence type="predicted"/>
<accession>A0A0X3APY9</accession>